<comment type="caution">
    <text evidence="4">The sequence shown here is derived from an EMBL/GenBank/DDBJ whole genome shotgun (WGS) entry which is preliminary data.</text>
</comment>
<feature type="compositionally biased region" description="Acidic residues" evidence="3">
    <location>
        <begin position="144"/>
        <end position="153"/>
    </location>
</feature>
<protein>
    <submittedName>
        <fullName evidence="4">Arca-like protein</fullName>
    </submittedName>
</protein>
<dbReference type="PANTHER" id="PTHR37534">
    <property type="entry name" value="TRANSCRIPTIONAL ACTIVATOR PROTEIN UGA3"/>
    <property type="match status" value="1"/>
</dbReference>
<accession>A0A9P7UE24</accession>
<reference evidence="4" key="1">
    <citation type="submission" date="2021-05" db="EMBL/GenBank/DDBJ databases">
        <title>Comparative genomics of three Colletotrichum scovillei strains and genetic complementation revealed genes involved fungal growth and virulence on chili pepper.</title>
        <authorList>
            <person name="Hsieh D.-K."/>
            <person name="Chuang S.-C."/>
            <person name="Chen C.-Y."/>
            <person name="Chao Y.-T."/>
            <person name="Lu M.-Y.J."/>
            <person name="Lee M.-H."/>
            <person name="Shih M.-C."/>
        </authorList>
    </citation>
    <scope>NUCLEOTIDE SEQUENCE</scope>
    <source>
        <strain evidence="4">Coll-153</strain>
    </source>
</reference>
<keyword evidence="2" id="KW-0539">Nucleus</keyword>
<evidence type="ECO:0000313" key="5">
    <source>
        <dbReference type="Proteomes" id="UP000699042"/>
    </source>
</evidence>
<dbReference type="GO" id="GO:0003700">
    <property type="term" value="F:DNA-binding transcription factor activity"/>
    <property type="evidence" value="ECO:0007669"/>
    <property type="project" value="TreeGrafter"/>
</dbReference>
<sequence>MPWLEAEAVANNIEKGWLNRPIITANSSEQLSDNGKPYPSRPTWHISRAPWRSRARGSGSGAEAEHIKCDKGAPCGQCVRKGRACVRGTKLKFRHITVPSDTDGNRGEPQYEFSDTQKWCRVSGKRIRFIDETADINSLHNDGFDSDDEDFISIEDYPPSPPPPPPPRRTKKRQDEFVKPSSTNRPSRNSDAAANETGQSPLPIEKGQQYPLTKLPALHPHPAFRSPSSGHLESDDAPRSFSPVPRSAISEIGSGSHCDDPSLPEPRRSFSSANFPLEDRREADLVRHFREFIAASFDYGDPHNRISVLLLQHAALSPVLLNAVLAVSAKSKDEGDSLNFFDKPAERYYDMTMELLQPALDGAVPEVDEAHIAAAVLLRLYENIYITPLCQKTPSTPIWRFLSTHIKTPEHGTLLEAAMWAWIRIEIFRSVMRNEKLDLEIEHVDFDRSLQPADDDIWAWRMCLHTVDVLNYCYGENKPRETYDQLVSYATKWMRSVPESFTPVLVQAPLRGSLFPEIFLLNDSVVMGLLFYHINRILLTIHNPDAQRLAKVSKQAARSINNEIFTDVKILAGMADSISPCNPAHISACMAIVLAGDRVTIREEQEVLYELLSNTADDFSWDVSLILAHLKKSWDWPEDMLV</sequence>
<dbReference type="InterPro" id="IPR021858">
    <property type="entry name" value="Fun_TF"/>
</dbReference>
<feature type="region of interest" description="Disordered" evidence="3">
    <location>
        <begin position="137"/>
        <end position="275"/>
    </location>
</feature>
<organism evidence="4 5">
    <name type="scientific">Colletotrichum scovillei</name>
    <dbReference type="NCBI Taxonomy" id="1209932"/>
    <lineage>
        <taxon>Eukaryota</taxon>
        <taxon>Fungi</taxon>
        <taxon>Dikarya</taxon>
        <taxon>Ascomycota</taxon>
        <taxon>Pezizomycotina</taxon>
        <taxon>Sordariomycetes</taxon>
        <taxon>Hypocreomycetidae</taxon>
        <taxon>Glomerellales</taxon>
        <taxon>Glomerellaceae</taxon>
        <taxon>Colletotrichum</taxon>
        <taxon>Colletotrichum acutatum species complex</taxon>
    </lineage>
</organism>
<dbReference type="GO" id="GO:0045944">
    <property type="term" value="P:positive regulation of transcription by RNA polymerase II"/>
    <property type="evidence" value="ECO:0007669"/>
    <property type="project" value="TreeGrafter"/>
</dbReference>
<evidence type="ECO:0000256" key="2">
    <source>
        <dbReference type="ARBA" id="ARBA00023242"/>
    </source>
</evidence>
<evidence type="ECO:0000313" key="4">
    <source>
        <dbReference type="EMBL" id="KAG7053229.1"/>
    </source>
</evidence>
<evidence type="ECO:0000256" key="1">
    <source>
        <dbReference type="ARBA" id="ARBA00004123"/>
    </source>
</evidence>
<dbReference type="AlphaFoldDB" id="A0A9P7UE24"/>
<dbReference type="GO" id="GO:0000976">
    <property type="term" value="F:transcription cis-regulatory region binding"/>
    <property type="evidence" value="ECO:0007669"/>
    <property type="project" value="TreeGrafter"/>
</dbReference>
<keyword evidence="5" id="KW-1185">Reference proteome</keyword>
<feature type="compositionally biased region" description="Polar residues" evidence="3">
    <location>
        <begin position="180"/>
        <end position="200"/>
    </location>
</feature>
<evidence type="ECO:0000256" key="3">
    <source>
        <dbReference type="SAM" id="MobiDB-lite"/>
    </source>
</evidence>
<dbReference type="GO" id="GO:0005634">
    <property type="term" value="C:nucleus"/>
    <property type="evidence" value="ECO:0007669"/>
    <property type="project" value="UniProtKB-SubCell"/>
</dbReference>
<proteinExistence type="predicted"/>
<feature type="compositionally biased region" description="Pro residues" evidence="3">
    <location>
        <begin position="158"/>
        <end position="167"/>
    </location>
</feature>
<gene>
    <name evidence="4" type="ORF">JMJ77_000319</name>
</gene>
<dbReference type="PANTHER" id="PTHR37534:SF2">
    <property type="entry name" value="N-ACETYLTRANSFERASE DOMAIN-CONTAINING PROTEIN"/>
    <property type="match status" value="1"/>
</dbReference>
<feature type="compositionally biased region" description="Basic and acidic residues" evidence="3">
    <location>
        <begin position="257"/>
        <end position="268"/>
    </location>
</feature>
<comment type="subcellular location">
    <subcellularLocation>
        <location evidence="1">Nucleus</location>
    </subcellularLocation>
</comment>
<dbReference type="Pfam" id="PF11951">
    <property type="entry name" value="Fungal_trans_2"/>
    <property type="match status" value="1"/>
</dbReference>
<name>A0A9P7UE24_9PEZI</name>
<dbReference type="Proteomes" id="UP000699042">
    <property type="component" value="Unassembled WGS sequence"/>
</dbReference>
<dbReference type="EMBL" id="JAESDN010000003">
    <property type="protein sequence ID" value="KAG7053229.1"/>
    <property type="molecule type" value="Genomic_DNA"/>
</dbReference>